<dbReference type="AlphaFoldDB" id="A0A9P8UAK0"/>
<name>A0A9P8UAK0_9PEZI</name>
<dbReference type="InterPro" id="IPR013094">
    <property type="entry name" value="AB_hydrolase_3"/>
</dbReference>
<reference evidence="3" key="1">
    <citation type="journal article" date="2021" name="Nat. Commun.">
        <title>Genetic determinants of endophytism in the Arabidopsis root mycobiome.</title>
        <authorList>
            <person name="Mesny F."/>
            <person name="Miyauchi S."/>
            <person name="Thiergart T."/>
            <person name="Pickel B."/>
            <person name="Atanasova L."/>
            <person name="Karlsson M."/>
            <person name="Huettel B."/>
            <person name="Barry K.W."/>
            <person name="Haridas S."/>
            <person name="Chen C."/>
            <person name="Bauer D."/>
            <person name="Andreopoulos W."/>
            <person name="Pangilinan J."/>
            <person name="LaButti K."/>
            <person name="Riley R."/>
            <person name="Lipzen A."/>
            <person name="Clum A."/>
            <person name="Drula E."/>
            <person name="Henrissat B."/>
            <person name="Kohler A."/>
            <person name="Grigoriev I.V."/>
            <person name="Martin F.M."/>
            <person name="Hacquard S."/>
        </authorList>
    </citation>
    <scope>NUCLEOTIDE SEQUENCE</scope>
    <source>
        <strain evidence="3">MPI-SDFR-AT-0073</strain>
    </source>
</reference>
<gene>
    <name evidence="3" type="ORF">BKA67DRAFT_577263</name>
</gene>
<accession>A0A9P8UAK0</accession>
<dbReference type="Gene3D" id="3.40.50.1820">
    <property type="entry name" value="alpha/beta hydrolase"/>
    <property type="match status" value="1"/>
</dbReference>
<dbReference type="GeneID" id="70132515"/>
<dbReference type="PANTHER" id="PTHR48081:SF8">
    <property type="entry name" value="ALPHA_BETA HYDROLASE FOLD-3 DOMAIN-CONTAINING PROTEIN-RELATED"/>
    <property type="match status" value="1"/>
</dbReference>
<keyword evidence="4" id="KW-1185">Reference proteome</keyword>
<organism evidence="3 4">
    <name type="scientific">Truncatella angustata</name>
    <dbReference type="NCBI Taxonomy" id="152316"/>
    <lineage>
        <taxon>Eukaryota</taxon>
        <taxon>Fungi</taxon>
        <taxon>Dikarya</taxon>
        <taxon>Ascomycota</taxon>
        <taxon>Pezizomycotina</taxon>
        <taxon>Sordariomycetes</taxon>
        <taxon>Xylariomycetidae</taxon>
        <taxon>Amphisphaeriales</taxon>
        <taxon>Sporocadaceae</taxon>
        <taxon>Truncatella</taxon>
    </lineage>
</organism>
<evidence type="ECO:0000259" key="2">
    <source>
        <dbReference type="Pfam" id="PF07859"/>
    </source>
</evidence>
<dbReference type="Pfam" id="PF07859">
    <property type="entry name" value="Abhydrolase_3"/>
    <property type="match status" value="1"/>
</dbReference>
<dbReference type="Proteomes" id="UP000758603">
    <property type="component" value="Unassembled WGS sequence"/>
</dbReference>
<dbReference type="PANTHER" id="PTHR48081">
    <property type="entry name" value="AB HYDROLASE SUPERFAMILY PROTEIN C4A8.06C"/>
    <property type="match status" value="1"/>
</dbReference>
<comment type="caution">
    <text evidence="3">The sequence shown here is derived from an EMBL/GenBank/DDBJ whole genome shotgun (WGS) entry which is preliminary data.</text>
</comment>
<evidence type="ECO:0000256" key="1">
    <source>
        <dbReference type="ARBA" id="ARBA00022801"/>
    </source>
</evidence>
<evidence type="ECO:0000313" key="3">
    <source>
        <dbReference type="EMBL" id="KAH6647376.1"/>
    </source>
</evidence>
<proteinExistence type="predicted"/>
<dbReference type="EMBL" id="JAGPXC010000008">
    <property type="protein sequence ID" value="KAH6647376.1"/>
    <property type="molecule type" value="Genomic_DNA"/>
</dbReference>
<protein>
    <submittedName>
        <fullName evidence="3">Alpha/Beta hydrolase protein</fullName>
    </submittedName>
</protein>
<evidence type="ECO:0000313" key="4">
    <source>
        <dbReference type="Proteomes" id="UP000758603"/>
    </source>
</evidence>
<dbReference type="OrthoDB" id="19653at2759"/>
<dbReference type="SUPFAM" id="SSF53474">
    <property type="entry name" value="alpha/beta-Hydrolases"/>
    <property type="match status" value="1"/>
</dbReference>
<sequence length="316" mass="34732">MASISIWRWLHIRFVVYLFRIIATFRLRSLAKRDLLLSDDIEPRRVRLPSRDQGRFINGDLYYPPGLSGSLSHGKRPVLVNWHGSGFVIPCFGSDRLFCARVAREAGIIVLDADYRKAPENPFPAAVNDVEDTLRWIASRPDQFDVTRVAVSGFSAGGNLALVASSSLRPDLSRFGVKIVVVAALYPVTDLSIDSAAKKVSNPVNPIPASIAALWDDAYAPDRALRKDPRVSPSLAEPSSFPETVVIIASEGDTLSPEANALAANLQETNRTVVNKTLPGMAHAFDKGCLESTKEWHQREIAYSTVIRSLQVALKV</sequence>
<dbReference type="InterPro" id="IPR029058">
    <property type="entry name" value="AB_hydrolase_fold"/>
</dbReference>
<keyword evidence="1 3" id="KW-0378">Hydrolase</keyword>
<dbReference type="InterPro" id="IPR050300">
    <property type="entry name" value="GDXG_lipolytic_enzyme"/>
</dbReference>
<dbReference type="RefSeq" id="XP_045953888.1">
    <property type="nucleotide sequence ID" value="XM_046103623.1"/>
</dbReference>
<feature type="domain" description="Alpha/beta hydrolase fold-3" evidence="2">
    <location>
        <begin position="79"/>
        <end position="285"/>
    </location>
</feature>
<dbReference type="GO" id="GO:0016787">
    <property type="term" value="F:hydrolase activity"/>
    <property type="evidence" value="ECO:0007669"/>
    <property type="project" value="UniProtKB-KW"/>
</dbReference>